<dbReference type="EMBL" id="QORK01000008">
    <property type="protein sequence ID" value="TFF82496.1"/>
    <property type="molecule type" value="Genomic_DNA"/>
</dbReference>
<sequence length="62" mass="7382">MSDHTLLPHGEDLRRAVRWLSDHHLHDIRAIEEACLRFDLSPLDEEFLIRYCREQAPESRVS</sequence>
<name>A0A5F0KDH9_9GAMM</name>
<evidence type="ECO:0000313" key="3">
    <source>
        <dbReference type="Proteomes" id="UP000297720"/>
    </source>
</evidence>
<dbReference type="Proteomes" id="UP000297914">
    <property type="component" value="Unassembled WGS sequence"/>
</dbReference>
<gene>
    <name evidence="1" type="ORF">DRM93_05905</name>
    <name evidence="2" type="ORF">DRM94_05905</name>
</gene>
<proteinExistence type="predicted"/>
<dbReference type="RefSeq" id="WP_134695132.1">
    <property type="nucleotide sequence ID" value="NZ_JBKAVC010000018.1"/>
</dbReference>
<comment type="caution">
    <text evidence="2">The sequence shown here is derived from an EMBL/GenBank/DDBJ whole genome shotgun (WGS) entry which is preliminary data.</text>
</comment>
<dbReference type="EMBL" id="QORL01000008">
    <property type="protein sequence ID" value="TFF78436.1"/>
    <property type="molecule type" value="Genomic_DNA"/>
</dbReference>
<reference evidence="2 4" key="1">
    <citation type="submission" date="2018-06" db="EMBL/GenBank/DDBJ databases">
        <title>Occurrence of a novel blaKPC-2- and qnrS2- harbouring IncP6 plasmid from Aeromonas taiwanensis isolates recovered from the river sediments.</title>
        <authorList>
            <person name="Zheng B."/>
            <person name="Yu X."/>
            <person name="Xiao Y."/>
        </authorList>
    </citation>
    <scope>NUCLEOTIDE SEQUENCE [LARGE SCALE GENOMIC DNA]</scope>
    <source>
        <strain evidence="1 3">1713</strain>
        <strain evidence="2 4">198</strain>
    </source>
</reference>
<evidence type="ECO:0000313" key="1">
    <source>
        <dbReference type="EMBL" id="TFF78436.1"/>
    </source>
</evidence>
<evidence type="ECO:0000313" key="4">
    <source>
        <dbReference type="Proteomes" id="UP000297914"/>
    </source>
</evidence>
<organism evidence="2 4">
    <name type="scientific">Aeromonas taiwanensis</name>
    <dbReference type="NCBI Taxonomy" id="633417"/>
    <lineage>
        <taxon>Bacteria</taxon>
        <taxon>Pseudomonadati</taxon>
        <taxon>Pseudomonadota</taxon>
        <taxon>Gammaproteobacteria</taxon>
        <taxon>Aeromonadales</taxon>
        <taxon>Aeromonadaceae</taxon>
        <taxon>Aeromonas</taxon>
    </lineage>
</organism>
<accession>A0A5F0KDH9</accession>
<keyword evidence="3" id="KW-1185">Reference proteome</keyword>
<evidence type="ECO:0000313" key="2">
    <source>
        <dbReference type="EMBL" id="TFF82496.1"/>
    </source>
</evidence>
<dbReference type="AlphaFoldDB" id="A0A5F0KDH9"/>
<dbReference type="Proteomes" id="UP000297720">
    <property type="component" value="Unassembled WGS sequence"/>
</dbReference>
<dbReference type="OrthoDB" id="5600861at2"/>
<protein>
    <submittedName>
        <fullName evidence="2">Uncharacterized protein</fullName>
    </submittedName>
</protein>